<feature type="compositionally biased region" description="Basic and acidic residues" evidence="3">
    <location>
        <begin position="362"/>
        <end position="376"/>
    </location>
</feature>
<dbReference type="GO" id="GO:0072659">
    <property type="term" value="P:protein localization to plasma membrane"/>
    <property type="evidence" value="ECO:0007669"/>
    <property type="project" value="TreeGrafter"/>
</dbReference>
<dbReference type="AlphaFoldDB" id="A0AAW1VDB0"/>
<feature type="compositionally biased region" description="Basic and acidic residues" evidence="3">
    <location>
        <begin position="198"/>
        <end position="208"/>
    </location>
</feature>
<evidence type="ECO:0000313" key="7">
    <source>
        <dbReference type="Proteomes" id="UP001431783"/>
    </source>
</evidence>
<name>A0AAW1VDB0_9CUCU</name>
<dbReference type="Proteomes" id="UP001431783">
    <property type="component" value="Unassembled WGS sequence"/>
</dbReference>
<dbReference type="InterPro" id="IPR057541">
    <property type="entry name" value="PACS1/2_N"/>
</dbReference>
<feature type="region of interest" description="Disordered" evidence="3">
    <location>
        <begin position="284"/>
        <end position="317"/>
    </location>
</feature>
<feature type="compositionally biased region" description="Polar residues" evidence="3">
    <location>
        <begin position="291"/>
        <end position="302"/>
    </location>
</feature>
<evidence type="ECO:0000313" key="6">
    <source>
        <dbReference type="EMBL" id="KAK9891066.1"/>
    </source>
</evidence>
<accession>A0AAW1VDB0</accession>
<feature type="region of interest" description="Disordered" evidence="3">
    <location>
        <begin position="192"/>
        <end position="238"/>
    </location>
</feature>
<reference evidence="6 7" key="1">
    <citation type="submission" date="2023-03" db="EMBL/GenBank/DDBJ databases">
        <title>Genome insight into feeding habits of ladybird beetles.</title>
        <authorList>
            <person name="Li H.-S."/>
            <person name="Huang Y.-H."/>
            <person name="Pang H."/>
        </authorList>
    </citation>
    <scope>NUCLEOTIDE SEQUENCE [LARGE SCALE GENOMIC DNA]</scope>
    <source>
        <strain evidence="6">SYSU_2023b</strain>
        <tissue evidence="6">Whole body</tissue>
    </source>
</reference>
<evidence type="ECO:0008006" key="8">
    <source>
        <dbReference type="Google" id="ProtNLM"/>
    </source>
</evidence>
<sequence length="801" mass="89766">MWYYCQEWSLQQCFSTSKCPKMSEKLRTMTASGAAPNKMRLYATWVDRTPSNCIPRLCSLTLTRLVVLKPLGTELHSLSIAVKMQSTKRTLRSHELTLPSTGLIDTPLDLTFCLQYPHFLKREGNKLHIVLQRRKRYKNRTMLGYKTLAEGVIRMDQVLQKHMDLELELMADSNGKEKGAVPVARLSVMQISSTPVDQESKSDHKYDFSDEDEEISSGEEEVGDLSDSEPIRTKMPHARHNLKQRFVSLLRRFRVADSEGGRGSDLTNTSDIQALFHELESLSCDEDSGGEQDTMSISSTPKPSLRPFFSSSRSLLDSSSQTFMDTEKLCDERVYSGSDGNADLCPTDPEVQSDIQAGSPPRGEHGSKPEKTKGGDSDFSNIMQELTERKAKLFRSSASSAKKKNSLSVCSDIPIFETITARKIFLDQISRTMPLEESALPENIILLNGPDNLISLIYPKLAHYKVFQPISPIEVKAILTQLCNKIHKYYNSCAKTGTFIRLILLGGDALIGWAVRPYVELLSTRPSDWLSFIRLYMVPVGSCNFAKQLTLMDQGYATLFSTEQDFRIDDLVQKLQKYITAPPTAPFAQLPVGEAMLTCYDDSIQQFIPFINEVRVGPIDQSSGISVDLDDVTCSSPPSAPSLTPPSSPNVQVREMWEPLELQIDYWQFPKGGDSLQKTEKGKPDGKNSIKGLFRGIQVNPTSLNGLNVAIQLANKEKKQKIMRLGKKKEKEKDVEPRNQNMEYVSRMICSVRTSHNTPLKVFVDGVEFSGVKFFQLNATWQTHVKHVPVALMGVPLASAE</sequence>
<feature type="domain" description="Phosphofurin acidic cluster sorting protein 1/2 C-terminal" evidence="4">
    <location>
        <begin position="426"/>
        <end position="794"/>
    </location>
</feature>
<feature type="region of interest" description="Disordered" evidence="3">
    <location>
        <begin position="340"/>
        <end position="379"/>
    </location>
</feature>
<evidence type="ECO:0000256" key="3">
    <source>
        <dbReference type="SAM" id="MobiDB-lite"/>
    </source>
</evidence>
<dbReference type="Pfam" id="PF25332">
    <property type="entry name" value="C2_PACS_N"/>
    <property type="match status" value="1"/>
</dbReference>
<dbReference type="InterPro" id="IPR019381">
    <property type="entry name" value="PACS1/2_C"/>
</dbReference>
<gene>
    <name evidence="6" type="ORF">WA026_013392</name>
</gene>
<dbReference type="PANTHER" id="PTHR13280">
    <property type="entry name" value="PHOSPHOFURIN ACIDIC CLUSTER SORTING PROTEIN"/>
    <property type="match status" value="1"/>
</dbReference>
<feature type="compositionally biased region" description="Acidic residues" evidence="3">
    <location>
        <begin position="209"/>
        <end position="227"/>
    </location>
</feature>
<proteinExistence type="inferred from homology"/>
<dbReference type="PANTHER" id="PTHR13280:SF17">
    <property type="entry name" value="KRUEPPEL TARGET AT 95D, ISOFORM A"/>
    <property type="match status" value="1"/>
</dbReference>
<evidence type="ECO:0000256" key="1">
    <source>
        <dbReference type="ARBA" id="ARBA00008590"/>
    </source>
</evidence>
<feature type="compositionally biased region" description="Low complexity" evidence="3">
    <location>
        <begin position="303"/>
        <end position="317"/>
    </location>
</feature>
<keyword evidence="2" id="KW-0597">Phosphoprotein</keyword>
<comment type="similarity">
    <text evidence="1">Belongs to the PACS family.</text>
</comment>
<keyword evidence="7" id="KW-1185">Reference proteome</keyword>
<evidence type="ECO:0000259" key="5">
    <source>
        <dbReference type="Pfam" id="PF25332"/>
    </source>
</evidence>
<protein>
    <recommendedName>
        <fullName evidence="8">Phosphofurin acidic cluster sorting protein 1</fullName>
    </recommendedName>
</protein>
<comment type="caution">
    <text evidence="6">The sequence shown here is derived from an EMBL/GenBank/DDBJ whole genome shotgun (WGS) entry which is preliminary data.</text>
</comment>
<evidence type="ECO:0000256" key="2">
    <source>
        <dbReference type="ARBA" id="ARBA00022553"/>
    </source>
</evidence>
<organism evidence="6 7">
    <name type="scientific">Henosepilachna vigintioctopunctata</name>
    <dbReference type="NCBI Taxonomy" id="420089"/>
    <lineage>
        <taxon>Eukaryota</taxon>
        <taxon>Metazoa</taxon>
        <taxon>Ecdysozoa</taxon>
        <taxon>Arthropoda</taxon>
        <taxon>Hexapoda</taxon>
        <taxon>Insecta</taxon>
        <taxon>Pterygota</taxon>
        <taxon>Neoptera</taxon>
        <taxon>Endopterygota</taxon>
        <taxon>Coleoptera</taxon>
        <taxon>Polyphaga</taxon>
        <taxon>Cucujiformia</taxon>
        <taxon>Coccinelloidea</taxon>
        <taxon>Coccinellidae</taxon>
        <taxon>Epilachninae</taxon>
        <taxon>Epilachnini</taxon>
        <taxon>Henosepilachna</taxon>
    </lineage>
</organism>
<dbReference type="EMBL" id="JARQZJ010000127">
    <property type="protein sequence ID" value="KAK9891066.1"/>
    <property type="molecule type" value="Genomic_DNA"/>
</dbReference>
<feature type="domain" description="Phosphofurin acidic cluster sorting protein 1/2 N-terminal C2" evidence="5">
    <location>
        <begin position="39"/>
        <end position="197"/>
    </location>
</feature>
<evidence type="ECO:0000259" key="4">
    <source>
        <dbReference type="Pfam" id="PF10254"/>
    </source>
</evidence>
<dbReference type="Pfam" id="PF10254">
    <property type="entry name" value="Pacs-1"/>
    <property type="match status" value="1"/>
</dbReference>